<evidence type="ECO:0000256" key="10">
    <source>
        <dbReference type="SAM" id="Phobius"/>
    </source>
</evidence>
<protein>
    <recommendedName>
        <fullName evidence="11">Major facilitator superfamily (MFS) profile domain-containing protein</fullName>
    </recommendedName>
</protein>
<keyword evidence="7" id="KW-0325">Glycoprotein</keyword>
<evidence type="ECO:0000256" key="4">
    <source>
        <dbReference type="ARBA" id="ARBA00022692"/>
    </source>
</evidence>
<evidence type="ECO:0000256" key="3">
    <source>
        <dbReference type="ARBA" id="ARBA00022475"/>
    </source>
</evidence>
<dbReference type="PRINTS" id="PR00171">
    <property type="entry name" value="SUGRTRNSPORT"/>
</dbReference>
<feature type="transmembrane region" description="Helical" evidence="10">
    <location>
        <begin position="236"/>
        <end position="256"/>
    </location>
</feature>
<keyword evidence="4 10" id="KW-0812">Transmembrane</keyword>
<feature type="transmembrane region" description="Helical" evidence="10">
    <location>
        <begin position="133"/>
        <end position="156"/>
    </location>
</feature>
<dbReference type="InterPro" id="IPR005829">
    <property type="entry name" value="Sugar_transporter_CS"/>
</dbReference>
<evidence type="ECO:0000256" key="5">
    <source>
        <dbReference type="ARBA" id="ARBA00022989"/>
    </source>
</evidence>
<dbReference type="FunFam" id="1.20.1250.20:FF:001511">
    <property type="entry name" value="Solute carrier family 2, facilitated glucose transporter member 5"/>
    <property type="match status" value="1"/>
</dbReference>
<dbReference type="GO" id="GO:1990539">
    <property type="term" value="P:fructose import across plasma membrane"/>
    <property type="evidence" value="ECO:0007669"/>
    <property type="project" value="UniProtKB-ARBA"/>
</dbReference>
<dbReference type="STRING" id="37546.A0A1B0GG36"/>
<comment type="similarity">
    <text evidence="8">Belongs to the major facilitator superfamily. Sugar transporter (TC 2.A.1.1) family.</text>
</comment>
<evidence type="ECO:0000259" key="11">
    <source>
        <dbReference type="PROSITE" id="PS50850"/>
    </source>
</evidence>
<evidence type="ECO:0000256" key="7">
    <source>
        <dbReference type="ARBA" id="ARBA00023180"/>
    </source>
</evidence>
<dbReference type="InterPro" id="IPR003663">
    <property type="entry name" value="Sugar/inositol_transpt"/>
</dbReference>
<reference evidence="12" key="1">
    <citation type="submission" date="2020-05" db="UniProtKB">
        <authorList>
            <consortium name="EnsemblMetazoa"/>
        </authorList>
    </citation>
    <scope>IDENTIFICATION</scope>
    <source>
        <strain evidence="12">Yale</strain>
    </source>
</reference>
<keyword evidence="3" id="KW-1003">Cell membrane</keyword>
<proteinExistence type="inferred from homology"/>
<evidence type="ECO:0000256" key="8">
    <source>
        <dbReference type="RuleBase" id="RU003346"/>
    </source>
</evidence>
<dbReference type="EMBL" id="CCAG010010357">
    <property type="status" value="NOT_ANNOTATED_CDS"/>
    <property type="molecule type" value="Genomic_DNA"/>
</dbReference>
<feature type="transmembrane region" description="Helical" evidence="10">
    <location>
        <begin position="262"/>
        <end position="283"/>
    </location>
</feature>
<evidence type="ECO:0000256" key="6">
    <source>
        <dbReference type="ARBA" id="ARBA00023136"/>
    </source>
</evidence>
<organism evidence="12 13">
    <name type="scientific">Glossina morsitans morsitans</name>
    <name type="common">Savannah tsetse fly</name>
    <dbReference type="NCBI Taxonomy" id="37546"/>
    <lineage>
        <taxon>Eukaryota</taxon>
        <taxon>Metazoa</taxon>
        <taxon>Ecdysozoa</taxon>
        <taxon>Arthropoda</taxon>
        <taxon>Hexapoda</taxon>
        <taxon>Insecta</taxon>
        <taxon>Pterygota</taxon>
        <taxon>Neoptera</taxon>
        <taxon>Endopterygota</taxon>
        <taxon>Diptera</taxon>
        <taxon>Brachycera</taxon>
        <taxon>Muscomorpha</taxon>
        <taxon>Hippoboscoidea</taxon>
        <taxon>Glossinidae</taxon>
        <taxon>Glossina</taxon>
    </lineage>
</organism>
<feature type="transmembrane region" description="Helical" evidence="10">
    <location>
        <begin position="510"/>
        <end position="532"/>
    </location>
</feature>
<dbReference type="VEuPathDB" id="VectorBase:GMOY012311"/>
<dbReference type="InterPro" id="IPR005828">
    <property type="entry name" value="MFS_sugar_transport-like"/>
</dbReference>
<evidence type="ECO:0000313" key="13">
    <source>
        <dbReference type="Proteomes" id="UP000092444"/>
    </source>
</evidence>
<keyword evidence="6 10" id="KW-0472">Membrane</keyword>
<dbReference type="PROSITE" id="PS00217">
    <property type="entry name" value="SUGAR_TRANSPORT_2"/>
    <property type="match status" value="1"/>
</dbReference>
<dbReference type="AlphaFoldDB" id="A0A1B0GG36"/>
<feature type="transmembrane region" description="Helical" evidence="10">
    <location>
        <begin position="538"/>
        <end position="556"/>
    </location>
</feature>
<sequence>MMMETMPPSLQKQVSVMSMNLSAKLDELQRGDRHLETTVALCEIRSQLQELTKSVESCQSEVSEVKRDMVAIKHELDTVQQVKEEIEELREYVDRLEEHTHRRKLRLLEQVCSLNYLPCCTSNEFKIFKANRIVFFLHFIYSFIQGLTFFLTYSIFSAVLGMLQFGYNTGVINAPEKNIENFMKDVYKDRYGEDISEEFIQQLYSVAVSIFAIGGMLGGFSGGWMANRFGRKGGLLLNNVLGISGACLMGFTKVSHSYEMLFLGRFIIGVNCGLNTSLVPMYISEIAPLNLRGGLGTVNQLAVTVGLLLSQVLGIEQILGTNEGWPILLGLAICPAILQLILLPVCPESPRYLLITKQWEEEARKALRRLRASSSVEEDIEEMRAEERAQQAESHISTMELICSPTLRPPLIIGIVMQLSQQFSGINAVFYYSTSLFVSSGLSDESAKFATIGIGAIMEFFGYVQEMIDWMSYLSVVSTLGFVVFFAVGPGSIPWMITAELFSQGPRPSAMAIAVLVNWMANFVVGIGFPSMKTTLENYTFLPFSVFLAIFWIFTYKKVPETKNKTFEEILALFRHNNGSLEPQSMNSGIERAALMVSEEKNDSRKNI</sequence>
<evidence type="ECO:0000256" key="2">
    <source>
        <dbReference type="ARBA" id="ARBA00022448"/>
    </source>
</evidence>
<dbReference type="GO" id="GO:0005886">
    <property type="term" value="C:plasma membrane"/>
    <property type="evidence" value="ECO:0007669"/>
    <property type="project" value="UniProtKB-SubCell"/>
</dbReference>
<dbReference type="EMBL" id="CCAG010010359">
    <property type="status" value="NOT_ANNOTATED_CDS"/>
    <property type="molecule type" value="Genomic_DNA"/>
</dbReference>
<accession>A0A1B0GG36</accession>
<evidence type="ECO:0000256" key="1">
    <source>
        <dbReference type="ARBA" id="ARBA00004651"/>
    </source>
</evidence>
<feature type="transmembrane region" description="Helical" evidence="10">
    <location>
        <begin position="295"/>
        <end position="313"/>
    </location>
</feature>
<name>A0A1B0GG36_GLOMM</name>
<keyword evidence="9" id="KW-0175">Coiled coil</keyword>
<evidence type="ECO:0000313" key="12">
    <source>
        <dbReference type="EnsemblMetazoa" id="GMOY012311-PA"/>
    </source>
</evidence>
<evidence type="ECO:0000256" key="9">
    <source>
        <dbReference type="SAM" id="Coils"/>
    </source>
</evidence>
<feature type="transmembrane region" description="Helical" evidence="10">
    <location>
        <begin position="203"/>
        <end position="224"/>
    </location>
</feature>
<feature type="transmembrane region" description="Helical" evidence="10">
    <location>
        <begin position="470"/>
        <end position="489"/>
    </location>
</feature>
<dbReference type="Gene3D" id="1.20.1250.20">
    <property type="entry name" value="MFS general substrate transporter like domains"/>
    <property type="match status" value="1"/>
</dbReference>
<dbReference type="PROSITE" id="PS50850">
    <property type="entry name" value="MFS"/>
    <property type="match status" value="1"/>
</dbReference>
<feature type="coiled-coil region" evidence="9">
    <location>
        <begin position="48"/>
        <end position="102"/>
    </location>
</feature>
<dbReference type="PANTHER" id="PTHR23503">
    <property type="entry name" value="SOLUTE CARRIER FAMILY 2"/>
    <property type="match status" value="1"/>
</dbReference>
<keyword evidence="2 8" id="KW-0813">Transport</keyword>
<comment type="subcellular location">
    <subcellularLocation>
        <location evidence="1">Cell membrane</location>
        <topology evidence="1">Multi-pass membrane protein</topology>
    </subcellularLocation>
</comment>
<feature type="transmembrane region" description="Helical" evidence="10">
    <location>
        <begin position="325"/>
        <end position="345"/>
    </location>
</feature>
<dbReference type="InterPro" id="IPR020846">
    <property type="entry name" value="MFS_dom"/>
</dbReference>
<dbReference type="PANTHER" id="PTHR23503:SF128">
    <property type="entry name" value="GLUCOSE TRANSPORTER TYPE 1"/>
    <property type="match status" value="1"/>
</dbReference>
<keyword evidence="13" id="KW-1185">Reference proteome</keyword>
<dbReference type="GO" id="GO:0005353">
    <property type="term" value="F:fructose transmembrane transporter activity"/>
    <property type="evidence" value="ECO:0007669"/>
    <property type="project" value="UniProtKB-ARBA"/>
</dbReference>
<feature type="domain" description="Major facilitator superfamily (MFS) profile" evidence="11">
    <location>
        <begin position="154"/>
        <end position="563"/>
    </location>
</feature>
<dbReference type="Proteomes" id="UP000092444">
    <property type="component" value="Unassembled WGS sequence"/>
</dbReference>
<dbReference type="EMBL" id="CCAG010010358">
    <property type="status" value="NOT_ANNOTATED_CDS"/>
    <property type="molecule type" value="Genomic_DNA"/>
</dbReference>
<dbReference type="InterPro" id="IPR045263">
    <property type="entry name" value="GLUT"/>
</dbReference>
<dbReference type="EnsemblMetazoa" id="GMOY012311-RA">
    <property type="protein sequence ID" value="GMOY012311-PA"/>
    <property type="gene ID" value="GMOY012311"/>
</dbReference>
<dbReference type="SUPFAM" id="SSF103473">
    <property type="entry name" value="MFS general substrate transporter"/>
    <property type="match status" value="1"/>
</dbReference>
<dbReference type="NCBIfam" id="TIGR00879">
    <property type="entry name" value="SP"/>
    <property type="match status" value="1"/>
</dbReference>
<dbReference type="Pfam" id="PF00083">
    <property type="entry name" value="Sugar_tr"/>
    <property type="match status" value="1"/>
</dbReference>
<keyword evidence="5 10" id="KW-1133">Transmembrane helix</keyword>
<dbReference type="InterPro" id="IPR036259">
    <property type="entry name" value="MFS_trans_sf"/>
</dbReference>